<gene>
    <name evidence="1" type="ORF">BKA23_0985</name>
</gene>
<evidence type="ECO:0000313" key="1">
    <source>
        <dbReference type="EMBL" id="TWE12187.1"/>
    </source>
</evidence>
<accession>A0A561E9C6</accession>
<evidence type="ECO:0000313" key="2">
    <source>
        <dbReference type="Proteomes" id="UP000318297"/>
    </source>
</evidence>
<evidence type="ECO:0008006" key="3">
    <source>
        <dbReference type="Google" id="ProtNLM"/>
    </source>
</evidence>
<comment type="caution">
    <text evidence="1">The sequence shown here is derived from an EMBL/GenBank/DDBJ whole genome shotgun (WGS) entry which is preliminary data.</text>
</comment>
<dbReference type="Gene3D" id="3.30.460.40">
    <property type="match status" value="1"/>
</dbReference>
<organism evidence="1 2">
    <name type="scientific">Rudaeicoccus suwonensis</name>
    <dbReference type="NCBI Taxonomy" id="657409"/>
    <lineage>
        <taxon>Bacteria</taxon>
        <taxon>Bacillati</taxon>
        <taxon>Actinomycetota</taxon>
        <taxon>Actinomycetes</taxon>
        <taxon>Micrococcales</taxon>
        <taxon>Dermacoccaceae</taxon>
        <taxon>Rudaeicoccus</taxon>
    </lineage>
</organism>
<dbReference type="Proteomes" id="UP000318297">
    <property type="component" value="Unassembled WGS sequence"/>
</dbReference>
<name>A0A561E9C6_9MICO</name>
<proteinExistence type="predicted"/>
<protein>
    <recommendedName>
        <fullName evidence="3">Amino acid transporter</fullName>
    </recommendedName>
</protein>
<reference evidence="1 2" key="1">
    <citation type="submission" date="2019-06" db="EMBL/GenBank/DDBJ databases">
        <title>Sequencing the genomes of 1000 actinobacteria strains.</title>
        <authorList>
            <person name="Klenk H.-P."/>
        </authorList>
    </citation>
    <scope>NUCLEOTIDE SEQUENCE [LARGE SCALE GENOMIC DNA]</scope>
    <source>
        <strain evidence="1 2">DSM 19560</strain>
    </source>
</reference>
<dbReference type="AlphaFoldDB" id="A0A561E9C6"/>
<dbReference type="EMBL" id="VIVQ01000001">
    <property type="protein sequence ID" value="TWE12187.1"/>
    <property type="molecule type" value="Genomic_DNA"/>
</dbReference>
<keyword evidence="2" id="KW-1185">Reference proteome</keyword>
<sequence>MVAATELTDAEFERIYGRWAPNEPRDAAAAFAGYPGLWWIAGGWSVEAFSGISRPHHDCDPSVLRADLDAFREHVRGTYDVWVAGSGALKPLLPEQSLQDAEPLPSGWGQVWLRRGADQPWEFDVLLAPGDRDTWVYKRDESVTMPMSAALWERDGIPYLQPEIQLLYKAKGLRPQDQADFETAAPLLSSEQRDWLRGMLQRTLPDHPWLRHPALR</sequence>
<dbReference type="RefSeq" id="WP_246104452.1">
    <property type="nucleotide sequence ID" value="NZ_VIVQ01000001.1"/>
</dbReference>